<dbReference type="AlphaFoldDB" id="W7Y8D5"/>
<evidence type="ECO:0000313" key="2">
    <source>
        <dbReference type="EMBL" id="GAF07175.1"/>
    </source>
</evidence>
<evidence type="ECO:0000259" key="1">
    <source>
        <dbReference type="Pfam" id="PF13625"/>
    </source>
</evidence>
<dbReference type="OrthoDB" id="2987331at2"/>
<protein>
    <recommendedName>
        <fullName evidence="1">Helicase XPB/Ssl2 N-terminal domain-containing protein</fullName>
    </recommendedName>
</protein>
<dbReference type="EMBL" id="BAVZ01000002">
    <property type="protein sequence ID" value="GAF07175.1"/>
    <property type="molecule type" value="Genomic_DNA"/>
</dbReference>
<dbReference type="STRING" id="1236976.JCM16418_1166"/>
<reference evidence="2 3" key="1">
    <citation type="journal article" date="2014" name="Genome Announc.">
        <title>Draft Genome Sequence of Paenibacillus pini JCM 16418T, Isolated from the Rhizosphere of Pine Tree.</title>
        <authorList>
            <person name="Yuki M."/>
            <person name="Oshima K."/>
            <person name="Suda W."/>
            <person name="Oshida Y."/>
            <person name="Kitamura K."/>
            <person name="Iida Y."/>
            <person name="Hattori M."/>
            <person name="Ohkuma M."/>
        </authorList>
    </citation>
    <scope>NUCLEOTIDE SEQUENCE [LARGE SCALE GENOMIC DNA]</scope>
    <source>
        <strain evidence="2 3">JCM 16418</strain>
    </source>
</reference>
<proteinExistence type="predicted"/>
<organism evidence="2 3">
    <name type="scientific">Paenibacillus pini JCM 16418</name>
    <dbReference type="NCBI Taxonomy" id="1236976"/>
    <lineage>
        <taxon>Bacteria</taxon>
        <taxon>Bacillati</taxon>
        <taxon>Bacillota</taxon>
        <taxon>Bacilli</taxon>
        <taxon>Bacillales</taxon>
        <taxon>Paenibacillaceae</taxon>
        <taxon>Paenibacillus</taxon>
    </lineage>
</organism>
<dbReference type="eggNOG" id="ENOG5033KX3">
    <property type="taxonomic scope" value="Bacteria"/>
</dbReference>
<dbReference type="Pfam" id="PF13625">
    <property type="entry name" value="Helicase_C_3"/>
    <property type="match status" value="1"/>
</dbReference>
<accession>W7Y8D5</accession>
<comment type="caution">
    <text evidence="2">The sequence shown here is derived from an EMBL/GenBank/DDBJ whole genome shotgun (WGS) entry which is preliminary data.</text>
</comment>
<dbReference type="Proteomes" id="UP000019364">
    <property type="component" value="Unassembled WGS sequence"/>
</dbReference>
<keyword evidence="3" id="KW-1185">Reference proteome</keyword>
<feature type="domain" description="Helicase XPB/Ssl2 N-terminal" evidence="1">
    <location>
        <begin position="319"/>
        <end position="428"/>
    </location>
</feature>
<sequence length="623" mass="71434">MNILLEKHEHLLMKLILERYAGQPFDEEHRADIQSETLSGAQLHLAFLSLRRKGYIEAVKKAWGERIYFIPSPQRFADIQTQFYPYTPVLLDAEMIHVFHESKPGITLDLLHVLAYAAHQGLALTSKGTLHKRIMQKLSELSHLQSEDLEGLQLQYAHPEIYPLHTAVILDLLLCLGLIFQEPQAIMINEERLYAWLTSTVEEMNKVLFQKVIERYSQNNPVMQHFRYFMCQPAVQQDKWFDITSLIEWMRDEGLTSSYSLAEIENYATAWLRILSGFGWGDSGQLNNERLAFKWNVTPSDMLDPNPCKDIPSATEKFYVQPDFDIIVPPNVSYLNRWQLLCFTEVRQSDRMSVYRLTKNSVTEGVEKGLSISALREFLVTESISGVPDHIDITLEQWNREIGRTRIDEVTLLSCDTEEEGHRIAAHPLLVEHIEQIGPRHFIVKHEGIPQIRKALDSLGLTAMKQIGGPAHDIINYPLIGTIPNQSSMSTGCLEHVDCTQTTTQGLVYSGRNMHYFEKDNEIAESQSLFPGISQIPAIWYNSLRSYHTSTAQTIIEQAYAWETKVLLHLQGGSAEFIPRKILSNPWEVEGDLLSGEKGEIRSVRRMTTDDWDEMKLLLPEMV</sequence>
<gene>
    <name evidence="2" type="ORF">JCM16418_1166</name>
</gene>
<name>W7Y8D5_9BACL</name>
<dbReference type="RefSeq" id="WP_036646824.1">
    <property type="nucleotide sequence ID" value="NZ_BAVZ01000002.1"/>
</dbReference>
<evidence type="ECO:0000313" key="3">
    <source>
        <dbReference type="Proteomes" id="UP000019364"/>
    </source>
</evidence>
<dbReference type="InterPro" id="IPR032830">
    <property type="entry name" value="XPB/Ssl2_N"/>
</dbReference>